<feature type="compositionally biased region" description="Basic and acidic residues" evidence="1">
    <location>
        <begin position="20"/>
        <end position="31"/>
    </location>
</feature>
<feature type="region of interest" description="Disordered" evidence="1">
    <location>
        <begin position="383"/>
        <end position="407"/>
    </location>
</feature>
<protein>
    <submittedName>
        <fullName evidence="2">Uncharacterized protein</fullName>
    </submittedName>
</protein>
<keyword evidence="3" id="KW-1185">Reference proteome</keyword>
<feature type="region of interest" description="Disordered" evidence="1">
    <location>
        <begin position="1"/>
        <end position="54"/>
    </location>
</feature>
<proteinExistence type="predicted"/>
<sequence length="495" mass="55142">VACEHEVHIPYTGDSSAEQEVPKEQAKCIEDKVEETETDTMSLTAQEEDSSVEKMQPYGTCFTEKQKMSLLDESDVDFHVSLTVEDQVNGNEEETEIERKSTGVPQISQSTPMHELNEVTAQLEPSEMEDNAVETVHLEVGEDVECDIFEDPLKTQKNTLAFETDEPIFNHKDQKHKEYGKVLPNLTELQKDIFEVTASTLDTHVISIPQKHIMETKSDISIIKVDEPFSNVASECVLIFESTDNEKTSETLQESSTNATTDQPTIIDTLSTDEKVETLGLRISETPNYISVNDSHSKCSTCSINLGSGENSSAAIQYTNEYSTETSKTIKTTASNVDSKLRTSNKPVRFTVAPAWQRSLSVGSSVKDSTYSKNKIYSAMKSESFDGSEDTTMGINPEDYRKGENKEESGVAFGIRLRRTSSSRKYNEEYTEAQSKLYPFPVEAGSIVPTQTVQTPTKTAQLQSETLKDSKPSHNVEDKPQKIQKAEDLSLHESS</sequence>
<evidence type="ECO:0000256" key="1">
    <source>
        <dbReference type="SAM" id="MobiDB-lite"/>
    </source>
</evidence>
<reference evidence="3" key="1">
    <citation type="journal article" date="2017" name="Nat. Commun.">
        <title>The North American bullfrog draft genome provides insight into hormonal regulation of long noncoding RNA.</title>
        <authorList>
            <person name="Hammond S.A."/>
            <person name="Warren R.L."/>
            <person name="Vandervalk B.P."/>
            <person name="Kucuk E."/>
            <person name="Khan H."/>
            <person name="Gibb E.A."/>
            <person name="Pandoh P."/>
            <person name="Kirk H."/>
            <person name="Zhao Y."/>
            <person name="Jones M."/>
            <person name="Mungall A.J."/>
            <person name="Coope R."/>
            <person name="Pleasance S."/>
            <person name="Moore R.A."/>
            <person name="Holt R.A."/>
            <person name="Round J.M."/>
            <person name="Ohora S."/>
            <person name="Walle B.V."/>
            <person name="Veldhoen N."/>
            <person name="Helbing C.C."/>
            <person name="Birol I."/>
        </authorList>
    </citation>
    <scope>NUCLEOTIDE SEQUENCE [LARGE SCALE GENOMIC DNA]</scope>
</reference>
<feature type="compositionally biased region" description="Basic and acidic residues" evidence="1">
    <location>
        <begin position="398"/>
        <end position="407"/>
    </location>
</feature>
<feature type="region of interest" description="Disordered" evidence="1">
    <location>
        <begin position="87"/>
        <end position="108"/>
    </location>
</feature>
<gene>
    <name evidence="2" type="ORF">AB205_0137940</name>
</gene>
<dbReference type="OrthoDB" id="8869651at2759"/>
<feature type="compositionally biased region" description="Low complexity" evidence="1">
    <location>
        <begin position="448"/>
        <end position="457"/>
    </location>
</feature>
<evidence type="ECO:0000313" key="2">
    <source>
        <dbReference type="EMBL" id="PIO35000.1"/>
    </source>
</evidence>
<feature type="compositionally biased region" description="Basic and acidic residues" evidence="1">
    <location>
        <begin position="466"/>
        <end position="495"/>
    </location>
</feature>
<name>A0A2G9S4G3_AQUCT</name>
<dbReference type="EMBL" id="KV927127">
    <property type="protein sequence ID" value="PIO35000.1"/>
    <property type="molecule type" value="Genomic_DNA"/>
</dbReference>
<feature type="non-terminal residue" evidence="2">
    <location>
        <position position="495"/>
    </location>
</feature>
<accession>A0A2G9S4G3</accession>
<feature type="non-terminal residue" evidence="2">
    <location>
        <position position="1"/>
    </location>
</feature>
<dbReference type="Proteomes" id="UP000228934">
    <property type="component" value="Unassembled WGS sequence"/>
</dbReference>
<organism evidence="2 3">
    <name type="scientific">Aquarana catesbeiana</name>
    <name type="common">American bullfrog</name>
    <name type="synonym">Rana catesbeiana</name>
    <dbReference type="NCBI Taxonomy" id="8400"/>
    <lineage>
        <taxon>Eukaryota</taxon>
        <taxon>Metazoa</taxon>
        <taxon>Chordata</taxon>
        <taxon>Craniata</taxon>
        <taxon>Vertebrata</taxon>
        <taxon>Euteleostomi</taxon>
        <taxon>Amphibia</taxon>
        <taxon>Batrachia</taxon>
        <taxon>Anura</taxon>
        <taxon>Neobatrachia</taxon>
        <taxon>Ranoidea</taxon>
        <taxon>Ranidae</taxon>
        <taxon>Aquarana</taxon>
    </lineage>
</organism>
<feature type="region of interest" description="Disordered" evidence="1">
    <location>
        <begin position="448"/>
        <end position="495"/>
    </location>
</feature>
<evidence type="ECO:0000313" key="3">
    <source>
        <dbReference type="Proteomes" id="UP000228934"/>
    </source>
</evidence>
<dbReference type="AlphaFoldDB" id="A0A2G9S4G3"/>